<dbReference type="InterPro" id="IPR001119">
    <property type="entry name" value="SLH_dom"/>
</dbReference>
<reference evidence="2" key="1">
    <citation type="journal article" date="2013" name="Environ. Microbiol.">
        <title>Seasonally variable intestinal metagenomes of the red palm weevil (Rhynchophorus ferrugineus).</title>
        <authorList>
            <person name="Jia S."/>
            <person name="Zhang X."/>
            <person name="Zhang G."/>
            <person name="Yin A."/>
            <person name="Zhang S."/>
            <person name="Li F."/>
            <person name="Wang L."/>
            <person name="Zhao D."/>
            <person name="Yun Q."/>
            <person name="Tala"/>
            <person name="Wang J."/>
            <person name="Sun G."/>
            <person name="Baabdullah M."/>
            <person name="Yu X."/>
            <person name="Hu S."/>
            <person name="Al-Mssallem I.S."/>
            <person name="Yu J."/>
        </authorList>
    </citation>
    <scope>NUCLEOTIDE SEQUENCE</scope>
</reference>
<dbReference type="PROSITE" id="PS51272">
    <property type="entry name" value="SLH"/>
    <property type="match status" value="1"/>
</dbReference>
<organism evidence="2">
    <name type="scientific">uncultured Paenibacillus sp</name>
    <dbReference type="NCBI Taxonomy" id="227322"/>
    <lineage>
        <taxon>Bacteria</taxon>
        <taxon>Bacillati</taxon>
        <taxon>Bacillota</taxon>
        <taxon>Bacilli</taxon>
        <taxon>Bacillales</taxon>
        <taxon>Paenibacillaceae</taxon>
        <taxon>Paenibacillus</taxon>
        <taxon>environmental samples</taxon>
    </lineage>
</organism>
<dbReference type="EMBL" id="KF120188">
    <property type="protein sequence ID" value="AIA87459.1"/>
    <property type="molecule type" value="Genomic_DNA"/>
</dbReference>
<evidence type="ECO:0000259" key="1">
    <source>
        <dbReference type="PROSITE" id="PS51272"/>
    </source>
</evidence>
<proteinExistence type="predicted"/>
<dbReference type="AlphaFoldDB" id="A0A060BWY8"/>
<accession>A0A060BWY8</accession>
<name>A0A060BWY8_9BACL</name>
<evidence type="ECO:0000313" key="2">
    <source>
        <dbReference type="EMBL" id="AIA87459.1"/>
    </source>
</evidence>
<feature type="non-terminal residue" evidence="2">
    <location>
        <position position="1"/>
    </location>
</feature>
<protein>
    <submittedName>
        <fullName evidence="2">SLH</fullName>
    </submittedName>
</protein>
<feature type="domain" description="SLH" evidence="1">
    <location>
        <begin position="92"/>
        <end position="155"/>
    </location>
</feature>
<sequence>QKVTRAEFMRYMNRAFHFTEKADISQYTDVKQYDSTGAETWVLRTDSDRRQGRLHKWRQQDQDGPDRRHYTEQAATILGRLHKYTPSTDTSSITFSDKSKIGNWSISYIADATAKGYLSGYPDGTFRPTGTITRGELAKLLYQFMGTSLGTSGGNFTS</sequence>
<dbReference type="Pfam" id="PF00395">
    <property type="entry name" value="SLH"/>
    <property type="match status" value="1"/>
</dbReference>
<feature type="non-terminal residue" evidence="2">
    <location>
        <position position="158"/>
    </location>
</feature>